<dbReference type="InterPro" id="IPR004136">
    <property type="entry name" value="NMO"/>
</dbReference>
<protein>
    <submittedName>
        <fullName evidence="6">Nitronate monooxygenase</fullName>
    </submittedName>
</protein>
<evidence type="ECO:0000256" key="3">
    <source>
        <dbReference type="ARBA" id="ARBA00022643"/>
    </source>
</evidence>
<dbReference type="CDD" id="cd04730">
    <property type="entry name" value="NPD_like"/>
    <property type="match status" value="1"/>
</dbReference>
<dbReference type="Proteomes" id="UP000650524">
    <property type="component" value="Unassembled WGS sequence"/>
</dbReference>
<reference evidence="6 7" key="1">
    <citation type="submission" date="2020-08" db="EMBL/GenBank/DDBJ databases">
        <title>Bridging the membrane lipid divide: bacteria of the FCB group superphylum have the potential to synthesize archaeal ether lipids.</title>
        <authorList>
            <person name="Villanueva L."/>
            <person name="Von Meijenfeldt F.A.B."/>
            <person name="Westbye A.B."/>
            <person name="Yadav S."/>
            <person name="Hopmans E.C."/>
            <person name="Dutilh B.E."/>
            <person name="Sinninghe Damste J.S."/>
        </authorList>
    </citation>
    <scope>NUCLEOTIDE SEQUENCE [LARGE SCALE GENOMIC DNA]</scope>
    <source>
        <strain evidence="6">NIOZ-UU27</strain>
    </source>
</reference>
<keyword evidence="5 6" id="KW-0503">Monooxygenase</keyword>
<evidence type="ECO:0000256" key="1">
    <source>
        <dbReference type="ARBA" id="ARBA00009881"/>
    </source>
</evidence>
<dbReference type="PANTHER" id="PTHR42747:SF4">
    <property type="entry name" value="BLR1330 PROTEIN"/>
    <property type="match status" value="1"/>
</dbReference>
<name>A0A8J6N378_9DELT</name>
<proteinExistence type="inferred from homology"/>
<evidence type="ECO:0000256" key="2">
    <source>
        <dbReference type="ARBA" id="ARBA00022630"/>
    </source>
</evidence>
<evidence type="ECO:0000256" key="4">
    <source>
        <dbReference type="ARBA" id="ARBA00023002"/>
    </source>
</evidence>
<comment type="similarity">
    <text evidence="1">Belongs to the nitronate monooxygenase family. NMO class I subfamily.</text>
</comment>
<dbReference type="GO" id="GO:0018580">
    <property type="term" value="F:nitronate monooxygenase activity"/>
    <property type="evidence" value="ECO:0007669"/>
    <property type="project" value="InterPro"/>
</dbReference>
<keyword evidence="2" id="KW-0285">Flavoprotein</keyword>
<dbReference type="Pfam" id="PF03060">
    <property type="entry name" value="NMO"/>
    <property type="match status" value="2"/>
</dbReference>
<dbReference type="EMBL" id="JACNJD010000280">
    <property type="protein sequence ID" value="MBC8178435.1"/>
    <property type="molecule type" value="Genomic_DNA"/>
</dbReference>
<dbReference type="AlphaFoldDB" id="A0A8J6N378"/>
<keyword evidence="4" id="KW-0560">Oxidoreductase</keyword>
<evidence type="ECO:0000313" key="7">
    <source>
        <dbReference type="Proteomes" id="UP000650524"/>
    </source>
</evidence>
<keyword evidence="3" id="KW-0288">FMN</keyword>
<dbReference type="InterPro" id="IPR013785">
    <property type="entry name" value="Aldolase_TIM"/>
</dbReference>
<dbReference type="SUPFAM" id="SSF51412">
    <property type="entry name" value="Inosine monophosphate dehydrogenase (IMPDH)"/>
    <property type="match status" value="1"/>
</dbReference>
<sequence>MTGIKTEFTQMMGVDYPIIGAPMFLISYEELVTAVATAGGLGALPLPNFRTAEDLKKTLQNIRMKTDKPIGVNIHVSGKFQWKEQLALCLDFGVKFFITSLGDPRLILNDVHANGGKVFADVVSLEQGLKARERGVDGLIAVAAGAGGHAGRSSTMVLVPYLKSKVGLPVIAAGGISTGAQMAAAMALGACAVVVGTRLVATDESRAIPPYKKAIVAAGPDDIVCTDRITGNPANWLSKSIKDFKKMPELGSKKWKELWSAGQSVAQAEDIRPAGQVIAEMVEEYLNTCRKLGQSVTGL</sequence>
<organism evidence="6 7">
    <name type="scientific">Candidatus Desulfacyla euxinica</name>
    <dbReference type="NCBI Taxonomy" id="2841693"/>
    <lineage>
        <taxon>Bacteria</taxon>
        <taxon>Deltaproteobacteria</taxon>
        <taxon>Candidatus Desulfacyla</taxon>
    </lineage>
</organism>
<comment type="caution">
    <text evidence="6">The sequence shown here is derived from an EMBL/GenBank/DDBJ whole genome shotgun (WGS) entry which is preliminary data.</text>
</comment>
<dbReference type="PANTHER" id="PTHR42747">
    <property type="entry name" value="NITRONATE MONOOXYGENASE-RELATED"/>
    <property type="match status" value="1"/>
</dbReference>
<evidence type="ECO:0000313" key="6">
    <source>
        <dbReference type="EMBL" id="MBC8178435.1"/>
    </source>
</evidence>
<evidence type="ECO:0000256" key="5">
    <source>
        <dbReference type="ARBA" id="ARBA00023033"/>
    </source>
</evidence>
<gene>
    <name evidence="6" type="ORF">H8E19_13600</name>
</gene>
<accession>A0A8J6N378</accession>
<dbReference type="Gene3D" id="3.20.20.70">
    <property type="entry name" value="Aldolase class I"/>
    <property type="match status" value="1"/>
</dbReference>